<accession>A0A9W9ZK50</accession>
<dbReference type="AlphaFoldDB" id="A0A9W9ZK50"/>
<dbReference type="InterPro" id="IPR019601">
    <property type="entry name" value="Oxoglutarate/Fe-dep_Oase_C"/>
</dbReference>
<dbReference type="PANTHER" id="PTHR12117">
    <property type="entry name" value="HISTONE ACETYLTRANSFERASE COMPLEX"/>
    <property type="match status" value="1"/>
</dbReference>
<keyword evidence="8" id="KW-1185">Reference proteome</keyword>
<dbReference type="OrthoDB" id="430522at2759"/>
<feature type="region of interest" description="Disordered" evidence="5">
    <location>
        <begin position="1"/>
        <end position="26"/>
    </location>
</feature>
<evidence type="ECO:0000259" key="6">
    <source>
        <dbReference type="SMART" id="SM00702"/>
    </source>
</evidence>
<proteinExistence type="predicted"/>
<keyword evidence="4" id="KW-0560">Oxidoreductase</keyword>
<dbReference type="InterPro" id="IPR039558">
    <property type="entry name" value="TPA1/OFD1_N"/>
</dbReference>
<dbReference type="GO" id="GO:0031418">
    <property type="term" value="F:L-ascorbic acid binding"/>
    <property type="evidence" value="ECO:0007669"/>
    <property type="project" value="UniProtKB-KW"/>
</dbReference>
<evidence type="ECO:0000256" key="5">
    <source>
        <dbReference type="SAM" id="MobiDB-lite"/>
    </source>
</evidence>
<keyword evidence="3" id="KW-0223">Dioxygenase</keyword>
<dbReference type="InterPro" id="IPR051842">
    <property type="entry name" value="uS12_prolyl_hydroxylase"/>
</dbReference>
<dbReference type="GO" id="GO:0005506">
    <property type="term" value="F:iron ion binding"/>
    <property type="evidence" value="ECO:0007669"/>
    <property type="project" value="InterPro"/>
</dbReference>
<comment type="cofactor">
    <cofactor evidence="1">
        <name>L-ascorbate</name>
        <dbReference type="ChEBI" id="CHEBI:38290"/>
    </cofactor>
</comment>
<keyword evidence="2" id="KW-0847">Vitamin C</keyword>
<evidence type="ECO:0000256" key="3">
    <source>
        <dbReference type="ARBA" id="ARBA00022964"/>
    </source>
</evidence>
<organism evidence="7 8">
    <name type="scientific">Desmophyllum pertusum</name>
    <dbReference type="NCBI Taxonomy" id="174260"/>
    <lineage>
        <taxon>Eukaryota</taxon>
        <taxon>Metazoa</taxon>
        <taxon>Cnidaria</taxon>
        <taxon>Anthozoa</taxon>
        <taxon>Hexacorallia</taxon>
        <taxon>Scleractinia</taxon>
        <taxon>Caryophylliina</taxon>
        <taxon>Caryophylliidae</taxon>
        <taxon>Desmophyllum</taxon>
    </lineage>
</organism>
<dbReference type="Pfam" id="PF10637">
    <property type="entry name" value="Ofd1_CTDD"/>
    <property type="match status" value="1"/>
</dbReference>
<dbReference type="GO" id="GO:0005737">
    <property type="term" value="C:cytoplasm"/>
    <property type="evidence" value="ECO:0007669"/>
    <property type="project" value="TreeGrafter"/>
</dbReference>
<dbReference type="GO" id="GO:0031543">
    <property type="term" value="F:peptidyl-proline dioxygenase activity"/>
    <property type="evidence" value="ECO:0007669"/>
    <property type="project" value="TreeGrafter"/>
</dbReference>
<feature type="domain" description="Prolyl 4-hydroxylase alpha subunit" evidence="6">
    <location>
        <begin position="66"/>
        <end position="236"/>
    </location>
</feature>
<evidence type="ECO:0000256" key="1">
    <source>
        <dbReference type="ARBA" id="ARBA00001961"/>
    </source>
</evidence>
<evidence type="ECO:0000313" key="8">
    <source>
        <dbReference type="Proteomes" id="UP001163046"/>
    </source>
</evidence>
<evidence type="ECO:0000256" key="4">
    <source>
        <dbReference type="ARBA" id="ARBA00023002"/>
    </source>
</evidence>
<dbReference type="Gene3D" id="2.60.120.620">
    <property type="entry name" value="q2cbj1_9rhob like domain"/>
    <property type="match status" value="2"/>
</dbReference>
<dbReference type="PANTHER" id="PTHR12117:SF0">
    <property type="entry name" value="PROLYL 3-HYDROXYLASE OGFOD1"/>
    <property type="match status" value="1"/>
</dbReference>
<reference evidence="7" key="1">
    <citation type="submission" date="2023-01" db="EMBL/GenBank/DDBJ databases">
        <title>Genome assembly of the deep-sea coral Lophelia pertusa.</title>
        <authorList>
            <person name="Herrera S."/>
            <person name="Cordes E."/>
        </authorList>
    </citation>
    <scope>NUCLEOTIDE SEQUENCE</scope>
    <source>
        <strain evidence="7">USNM1676648</strain>
        <tissue evidence="7">Polyp</tissue>
    </source>
</reference>
<dbReference type="Proteomes" id="UP001163046">
    <property type="component" value="Unassembled WGS sequence"/>
</dbReference>
<dbReference type="Pfam" id="PF13661">
    <property type="entry name" value="2OG-FeII_Oxy_4"/>
    <property type="match status" value="1"/>
</dbReference>
<dbReference type="InterPro" id="IPR006620">
    <property type="entry name" value="Pro_4_hyd_alph"/>
</dbReference>
<dbReference type="SMART" id="SM00702">
    <property type="entry name" value="P4Hc"/>
    <property type="match status" value="1"/>
</dbReference>
<comment type="caution">
    <text evidence="7">The sequence shown here is derived from an EMBL/GenBank/DDBJ whole genome shotgun (WGS) entry which is preliminary data.</text>
</comment>
<dbReference type="EMBL" id="MU825908">
    <property type="protein sequence ID" value="KAJ7383016.1"/>
    <property type="molecule type" value="Genomic_DNA"/>
</dbReference>
<evidence type="ECO:0000256" key="2">
    <source>
        <dbReference type="ARBA" id="ARBA00022896"/>
    </source>
</evidence>
<gene>
    <name evidence="7" type="primary">OGFOD1</name>
    <name evidence="7" type="ORF">OS493_031186</name>
</gene>
<protein>
    <submittedName>
        <fullName evidence="7">Prolyl 3-hydroxylase ogfod1</fullName>
    </submittedName>
</protein>
<name>A0A9W9ZK50_9CNID</name>
<dbReference type="GO" id="GO:0006449">
    <property type="term" value="P:regulation of translational termination"/>
    <property type="evidence" value="ECO:0007669"/>
    <property type="project" value="TreeGrafter"/>
</dbReference>
<evidence type="ECO:0000313" key="7">
    <source>
        <dbReference type="EMBL" id="KAJ7383016.1"/>
    </source>
</evidence>
<sequence length="325" mass="38114">MKSSKKRKDDSSKSSSKSSKQRKNDSRSDLLSQFFLEEEFKAKFTKAYRNQEGFNDSGCVIHTAPFKCCFLPNLISDEDFLKNLEKDLLQLKFFEKSNDLYKFHQSDDLKKSSKPNISSLRNVLYNEFRTWLQEMTGFVDLTDQVDMSCAKYEHTDVLLCHDDELEGRRIAYIFYLVPPDWEDKDGEHGQPDHIRTSLVPQRNSLVFFEVTPVSFHQVSEVLSRSKTRLSISGWFHGDNIDRPVPHQEPHPKSLKPCALEDEVLVDWVNPMYLDTSVVKDIRARFKEESEIQLQEFLLENKYQEVLEALRSEEVEWKWQGPANKR</sequence>